<feature type="region of interest" description="Disordered" evidence="1">
    <location>
        <begin position="479"/>
        <end position="501"/>
    </location>
</feature>
<dbReference type="STRING" id="41067.A0A2I2FNM3"/>
<dbReference type="EMBL" id="KZ559118">
    <property type="protein sequence ID" value="PLB42225.1"/>
    <property type="molecule type" value="Genomic_DNA"/>
</dbReference>
<feature type="compositionally biased region" description="Acidic residues" evidence="1">
    <location>
        <begin position="542"/>
        <end position="558"/>
    </location>
</feature>
<name>A0A2I2FNM3_ASPCN</name>
<dbReference type="Proteomes" id="UP000234585">
    <property type="component" value="Unassembled WGS sequence"/>
</dbReference>
<gene>
    <name evidence="2" type="ORF">BDW47DRAFT_131463</name>
</gene>
<proteinExistence type="predicted"/>
<organism evidence="2 3">
    <name type="scientific">Aspergillus candidus</name>
    <dbReference type="NCBI Taxonomy" id="41067"/>
    <lineage>
        <taxon>Eukaryota</taxon>
        <taxon>Fungi</taxon>
        <taxon>Dikarya</taxon>
        <taxon>Ascomycota</taxon>
        <taxon>Pezizomycotina</taxon>
        <taxon>Eurotiomycetes</taxon>
        <taxon>Eurotiomycetidae</taxon>
        <taxon>Eurotiales</taxon>
        <taxon>Aspergillaceae</taxon>
        <taxon>Aspergillus</taxon>
        <taxon>Aspergillus subgen. Circumdati</taxon>
    </lineage>
</organism>
<evidence type="ECO:0000313" key="3">
    <source>
        <dbReference type="Proteomes" id="UP000234585"/>
    </source>
</evidence>
<accession>A0A2I2FNM3</accession>
<evidence type="ECO:0000256" key="1">
    <source>
        <dbReference type="SAM" id="MobiDB-lite"/>
    </source>
</evidence>
<reference evidence="2 3" key="1">
    <citation type="submission" date="2017-12" db="EMBL/GenBank/DDBJ databases">
        <authorList>
            <consortium name="DOE Joint Genome Institute"/>
            <person name="Haridas S."/>
            <person name="Kjaerbolling I."/>
            <person name="Vesth T.C."/>
            <person name="Frisvad J.C."/>
            <person name="Nybo J.L."/>
            <person name="Theobald S."/>
            <person name="Kuo A."/>
            <person name="Bowyer P."/>
            <person name="Matsuda Y."/>
            <person name="Mondo S."/>
            <person name="Lyhne E.K."/>
            <person name="Kogle M.E."/>
            <person name="Clum A."/>
            <person name="Lipzen A."/>
            <person name="Salamov A."/>
            <person name="Ngan C.Y."/>
            <person name="Daum C."/>
            <person name="Chiniquy J."/>
            <person name="Barry K."/>
            <person name="LaButti K."/>
            <person name="Simmons B.A."/>
            <person name="Magnuson J.K."/>
            <person name="Mortensen U.H."/>
            <person name="Larsen T.O."/>
            <person name="Grigoriev I.V."/>
            <person name="Baker S.E."/>
            <person name="Andersen M.R."/>
            <person name="Nordberg H.P."/>
            <person name="Cantor M.N."/>
            <person name="Hua S.X."/>
        </authorList>
    </citation>
    <scope>NUCLEOTIDE SEQUENCE [LARGE SCALE GENOMIC DNA]</scope>
    <source>
        <strain evidence="2 3">CBS 102.13</strain>
    </source>
</reference>
<protein>
    <submittedName>
        <fullName evidence="2">Uncharacterized protein</fullName>
    </submittedName>
</protein>
<sequence length="581" mass="64977">MADAARPGKETFHQTLQTSLNTWASYLPTTPQTHQLPRQAIDLESLAHQTPTSSTSADSCALPPRILSKQSILNVNRKVSVELLEDAPFANWPGVEGLEGYDWGNYLVVLYLAWAYVLSARWVEVLGCSTDHEFRMKYVVQEGSPSEQRPMSMVEVDVGDDADEEEITWWRAVLSKDAGLGLIQTQTTKEFKSHSNPHPPGSATALKYLFRFCVYHRLYAQCSVALAGAIYIPSLGGRTAYLPFPKHVLPPEIKEDDGDAIPNLLNRHGELLPQYMTLSFNVWGLRSILHSTFFNADIECNLVSAWLNPAFAVIDSISSREDSKSSQEVALAILLTNRHHRIGILWLGAIFTDLARSVLRDVKAGMTAVDLPASAWVGEAQTFLTAKVGASTGDSISIPRDDECRLLFLTGSEGHDWPPVWTWKPFGTTELCDTELMVRKHARCASHGLEYESWEWLTNKDDNDNNSLIHRVEKNPNRAQNRAAWPISQDKPPPPATLDDYQHSDLFSQSLSGSATRGIFSWLRSTGYPLSERPIYQHSWIDLEDTDEEEPEPDDADSNVDAQQSTKKVHVHVGDWLEGVE</sequence>
<dbReference type="GeneID" id="36524476"/>
<dbReference type="AlphaFoldDB" id="A0A2I2FNM3"/>
<dbReference type="OrthoDB" id="3549294at2759"/>
<evidence type="ECO:0000313" key="2">
    <source>
        <dbReference type="EMBL" id="PLB42225.1"/>
    </source>
</evidence>
<dbReference type="RefSeq" id="XP_024676237.1">
    <property type="nucleotide sequence ID" value="XM_024817316.1"/>
</dbReference>
<feature type="region of interest" description="Disordered" evidence="1">
    <location>
        <begin position="542"/>
        <end position="581"/>
    </location>
</feature>
<keyword evidence="3" id="KW-1185">Reference proteome</keyword>